<evidence type="ECO:0000313" key="9">
    <source>
        <dbReference type="EMBL" id="KAK5954472.1"/>
    </source>
</evidence>
<gene>
    <name evidence="9" type="primary">PEP3</name>
    <name evidence="9" type="ORF">OHC33_004194</name>
</gene>
<dbReference type="GO" id="GO:0030674">
    <property type="term" value="F:protein-macromolecule adaptor activity"/>
    <property type="evidence" value="ECO:0007669"/>
    <property type="project" value="TreeGrafter"/>
</dbReference>
<dbReference type="Pfam" id="PF26148">
    <property type="entry name" value="VPS18_RING_C"/>
    <property type="match status" value="1"/>
</dbReference>
<comment type="caution">
    <text evidence="9">The sequence shown here is derived from an EMBL/GenBank/DDBJ whole genome shotgun (WGS) entry which is preliminary data.</text>
</comment>
<dbReference type="GO" id="GO:0008270">
    <property type="term" value="F:zinc ion binding"/>
    <property type="evidence" value="ECO:0007669"/>
    <property type="project" value="UniProtKB-KW"/>
</dbReference>
<evidence type="ECO:0000256" key="6">
    <source>
        <dbReference type="SAM" id="Coils"/>
    </source>
</evidence>
<dbReference type="GO" id="GO:0006904">
    <property type="term" value="P:vesicle docking involved in exocytosis"/>
    <property type="evidence" value="ECO:0007669"/>
    <property type="project" value="TreeGrafter"/>
</dbReference>
<dbReference type="CDD" id="cd16462">
    <property type="entry name" value="RING-H2_Pep3p-like"/>
    <property type="match status" value="1"/>
</dbReference>
<keyword evidence="3" id="KW-0862">Zinc</keyword>
<protein>
    <submittedName>
        <fullName evidence="9">Tethering complex subunit</fullName>
    </submittedName>
</protein>
<dbReference type="GO" id="GO:0030897">
    <property type="term" value="C:HOPS complex"/>
    <property type="evidence" value="ECO:0007669"/>
    <property type="project" value="TreeGrafter"/>
</dbReference>
<sequence length="978" mass="109457">MALNTDNDILASQAATNAADALPIFNVERVQLNFNIASDFVAGQVANNVLILALATNRILRIDLENPSDIDDVDLPQPASKIGLIRRMFLDPTASHLIVNTTLGENFYLHSQSKQPKSLARFKNVSIECVAWNSSQPTASTREILVGAADGGVWEAYIEPSTEFYRREERYVTQVWRVPEGAAVTGLWVDTIPGKNDMRRVLVSSHNKVYHIVGKVGGRGREGSASIFAELFQKEEPVSHAAKDASASAPSCLAVAPDLPADAVQDENWARPFGWLSSQGILTGVLSTDPAVQSLGNKIFKDAKLHPRLIFPETMSARGGKKLIQDPIHLMTLTQWHAVALAEGRIVAVNRLTGQVVYNQTVLEPGQTALGLVSDPKKNTFWLFTSSEIFEVVATEEDRDVWKIMLQLQDYDGALKYAKGSLQRDSVAMASGDHLSSKGQWTEAASVWGRSSKAFEEVCLSLIDSGQDDALRKYLLTKMSAYKKSSIMQRVMISTWLIQIYMAKLNSLDDMVATNAELMDNTDTRGAKDELEKIRREYQDFVTRQKSDLDAKTVYEVVSSHDREEELLYFANTITDYEYVLSYWIQREKWNDALNVLNKQSNPETFYRYSNVLMTHAPVGLVEILTRRSNIEPQKMIPALLSYNETALTNNTPLKDNQAIRYLNFIVNNYPDVPASVHNTLISFLATQSGTSETTLLAYLESQPTPPLFDADFALRLCTQHHRIQSAIHIYSVILNQPLSAVSLALENNDIDLAALVADRVEPTPTNRQPRKHLWLMIAERKIKQRGTSIKSAIEFLKRSPSSSDLLKIEDLIQFFPDFVVIDDFKEEICSALESYSRHIDSLKSEMDASETTAKAIREEISALDSRYAIVEPGERCWICTLPVLSRQFFVFPCQHAFHSDCLGKRVLESSNAVRRKNIKDLQGKVSAGMGVGVQRQKWIRELDGIVGEQCVLCGDLGIRGVDEPFVREGEDRGEWVI</sequence>
<feature type="coiled-coil region" evidence="6">
    <location>
        <begin position="833"/>
        <end position="860"/>
    </location>
</feature>
<dbReference type="GO" id="GO:0007032">
    <property type="term" value="P:endosome organization"/>
    <property type="evidence" value="ECO:0007669"/>
    <property type="project" value="TreeGrafter"/>
</dbReference>
<feature type="domain" description="Pep3/Vps18 beta-propeller" evidence="7">
    <location>
        <begin position="23"/>
        <end position="393"/>
    </location>
</feature>
<organism evidence="9 10">
    <name type="scientific">Knufia fluminis</name>
    <dbReference type="NCBI Taxonomy" id="191047"/>
    <lineage>
        <taxon>Eukaryota</taxon>
        <taxon>Fungi</taxon>
        <taxon>Dikarya</taxon>
        <taxon>Ascomycota</taxon>
        <taxon>Pezizomycotina</taxon>
        <taxon>Eurotiomycetes</taxon>
        <taxon>Chaetothyriomycetidae</taxon>
        <taxon>Chaetothyriales</taxon>
        <taxon>Trichomeriaceae</taxon>
        <taxon>Knufia</taxon>
    </lineage>
</organism>
<dbReference type="PANTHER" id="PTHR23323">
    <property type="entry name" value="VACUOLAR PROTEIN SORTING-ASSOCIATED PROTEIN"/>
    <property type="match status" value="1"/>
</dbReference>
<comment type="subcellular location">
    <subcellularLocation>
        <location evidence="5">Endomembrane system</location>
        <topology evidence="5">Peripheral membrane protein</topology>
        <orientation evidence="5">Cytoplasmic side</orientation>
    </subcellularLocation>
</comment>
<keyword evidence="6" id="KW-0175">Coiled coil</keyword>
<dbReference type="PANTHER" id="PTHR23323:SF26">
    <property type="entry name" value="VACUOLAR PROTEIN SORTING-ASSOCIATED PROTEIN 18 HOMOLOG"/>
    <property type="match status" value="1"/>
</dbReference>
<evidence type="ECO:0000256" key="5">
    <source>
        <dbReference type="ARBA" id="ARBA00029433"/>
    </source>
</evidence>
<keyword evidence="10" id="KW-1185">Reference proteome</keyword>
<dbReference type="AlphaFoldDB" id="A0AAN8INS8"/>
<dbReference type="Proteomes" id="UP001316803">
    <property type="component" value="Unassembled WGS sequence"/>
</dbReference>
<dbReference type="Pfam" id="PF05131">
    <property type="entry name" value="Pep3_Vps18"/>
    <property type="match status" value="1"/>
</dbReference>
<feature type="domain" description="Pep3/Vps18 RING C-terminal" evidence="8">
    <location>
        <begin position="871"/>
        <end position="960"/>
    </location>
</feature>
<keyword evidence="4" id="KW-0472">Membrane</keyword>
<evidence type="ECO:0000256" key="2">
    <source>
        <dbReference type="ARBA" id="ARBA00022771"/>
    </source>
</evidence>
<accession>A0AAN8INS8</accession>
<dbReference type="InterPro" id="IPR058919">
    <property type="entry name" value="Pep3/Vps18_RING_C"/>
</dbReference>
<evidence type="ECO:0000259" key="8">
    <source>
        <dbReference type="Pfam" id="PF26148"/>
    </source>
</evidence>
<dbReference type="GO" id="GO:0048284">
    <property type="term" value="P:organelle fusion"/>
    <property type="evidence" value="ECO:0007669"/>
    <property type="project" value="TreeGrafter"/>
</dbReference>
<evidence type="ECO:0000313" key="10">
    <source>
        <dbReference type="Proteomes" id="UP001316803"/>
    </source>
</evidence>
<proteinExistence type="predicted"/>
<keyword evidence="2" id="KW-0863">Zinc-finger</keyword>
<dbReference type="GO" id="GO:0005768">
    <property type="term" value="C:endosome"/>
    <property type="evidence" value="ECO:0007669"/>
    <property type="project" value="TreeGrafter"/>
</dbReference>
<dbReference type="InterPro" id="IPR007810">
    <property type="entry name" value="Pep3/Vps18_beta-prop"/>
</dbReference>
<evidence type="ECO:0000256" key="1">
    <source>
        <dbReference type="ARBA" id="ARBA00022723"/>
    </source>
</evidence>
<dbReference type="SUPFAM" id="SSF57850">
    <property type="entry name" value="RING/U-box"/>
    <property type="match status" value="1"/>
</dbReference>
<name>A0AAN8INS8_9EURO</name>
<evidence type="ECO:0000256" key="4">
    <source>
        <dbReference type="ARBA" id="ARBA00023136"/>
    </source>
</evidence>
<dbReference type="GO" id="GO:0007033">
    <property type="term" value="P:vacuole organization"/>
    <property type="evidence" value="ECO:0007669"/>
    <property type="project" value="TreeGrafter"/>
</dbReference>
<reference evidence="9 10" key="1">
    <citation type="submission" date="2022-12" db="EMBL/GenBank/DDBJ databases">
        <title>Genomic features and morphological characterization of a novel Knufia sp. strain isolated from spacecraft assembly facility.</title>
        <authorList>
            <person name="Teixeira M."/>
            <person name="Chander A.M."/>
            <person name="Stajich J.E."/>
            <person name="Venkateswaran K."/>
        </authorList>
    </citation>
    <scope>NUCLEOTIDE SEQUENCE [LARGE SCALE GENOMIC DNA]</scope>
    <source>
        <strain evidence="9 10">FJI-L2-BK-P2</strain>
    </source>
</reference>
<evidence type="ECO:0000256" key="3">
    <source>
        <dbReference type="ARBA" id="ARBA00022833"/>
    </source>
</evidence>
<dbReference type="EMBL" id="JAKLMC020000008">
    <property type="protein sequence ID" value="KAK5954472.1"/>
    <property type="molecule type" value="Genomic_DNA"/>
</dbReference>
<evidence type="ECO:0000259" key="7">
    <source>
        <dbReference type="Pfam" id="PF05131"/>
    </source>
</evidence>
<keyword evidence="1" id="KW-0479">Metal-binding</keyword>